<dbReference type="Pfam" id="PF13472">
    <property type="entry name" value="Lipase_GDSL_2"/>
    <property type="match status" value="1"/>
</dbReference>
<dbReference type="Proteomes" id="UP001275440">
    <property type="component" value="Unassembled WGS sequence"/>
</dbReference>
<comment type="caution">
    <text evidence="2">The sequence shown here is derived from an EMBL/GenBank/DDBJ whole genome shotgun (WGS) entry which is preliminary data.</text>
</comment>
<keyword evidence="3" id="KW-1185">Reference proteome</keyword>
<dbReference type="SUPFAM" id="SSF52266">
    <property type="entry name" value="SGNH hydrolase"/>
    <property type="match status" value="1"/>
</dbReference>
<feature type="domain" description="SGNH hydrolase-type esterase" evidence="1">
    <location>
        <begin position="50"/>
        <end position="199"/>
    </location>
</feature>
<evidence type="ECO:0000259" key="1">
    <source>
        <dbReference type="Pfam" id="PF13472"/>
    </source>
</evidence>
<keyword evidence="2" id="KW-0378">Hydrolase</keyword>
<evidence type="ECO:0000313" key="2">
    <source>
        <dbReference type="EMBL" id="MDV2476474.1"/>
    </source>
</evidence>
<dbReference type="InterPro" id="IPR036514">
    <property type="entry name" value="SGNH_hydro_sf"/>
</dbReference>
<reference evidence="2 3" key="1">
    <citation type="submission" date="2019-10" db="EMBL/GenBank/DDBJ databases">
        <title>Draft Genome Assembly of Rhodococcus zopfii DSM44189.</title>
        <authorList>
            <person name="Sutton J.M."/>
            <person name="Akob D.M."/>
            <person name="Bushman T.J."/>
        </authorList>
    </citation>
    <scope>NUCLEOTIDE SEQUENCE [LARGE SCALE GENOMIC DNA]</scope>
    <source>
        <strain evidence="2 3">DSM 44189</strain>
    </source>
</reference>
<dbReference type="InterPro" id="IPR013830">
    <property type="entry name" value="SGNH_hydro"/>
</dbReference>
<protein>
    <submittedName>
        <fullName evidence="2">SGNH/GDSL hydrolase family protein</fullName>
    </submittedName>
</protein>
<proteinExistence type="predicted"/>
<dbReference type="Gene3D" id="3.40.50.1110">
    <property type="entry name" value="SGNH hydrolase"/>
    <property type="match status" value="1"/>
</dbReference>
<evidence type="ECO:0000313" key="3">
    <source>
        <dbReference type="Proteomes" id="UP001275440"/>
    </source>
</evidence>
<name>A0ABU3WR41_9NOCA</name>
<dbReference type="GO" id="GO:0016787">
    <property type="term" value="F:hydrolase activity"/>
    <property type="evidence" value="ECO:0007669"/>
    <property type="project" value="UniProtKB-KW"/>
</dbReference>
<accession>A0ABU3WR41</accession>
<gene>
    <name evidence="2" type="ORF">F8M49_16145</name>
</gene>
<sequence length="219" mass="23306">MKRLVTLPRISVAVVVVIVLIGALVATSALATRSDADRSPLRVAVVGDDWSAGFHNRVVWPTLMAERTGWSVANFALPGSGYVADGQGGHAFTYQVDRALRDDPEVVLIVGGLADTGLPETYAISVGAIDAINKSILAGRRTLVVGPSWFESPVPESVIRVSDALRSTAEQAGVPYFDALDPPLLTRDRMWPDLSGPTDAGQSELADGIATWVRTEVSR</sequence>
<dbReference type="EMBL" id="WBMO01000001">
    <property type="protein sequence ID" value="MDV2476474.1"/>
    <property type="molecule type" value="Genomic_DNA"/>
</dbReference>
<dbReference type="RefSeq" id="WP_072812190.1">
    <property type="nucleotide sequence ID" value="NZ_JAHWLX010000014.1"/>
</dbReference>
<organism evidence="2 3">
    <name type="scientific">Rhodococcus zopfii</name>
    <dbReference type="NCBI Taxonomy" id="43772"/>
    <lineage>
        <taxon>Bacteria</taxon>
        <taxon>Bacillati</taxon>
        <taxon>Actinomycetota</taxon>
        <taxon>Actinomycetes</taxon>
        <taxon>Mycobacteriales</taxon>
        <taxon>Nocardiaceae</taxon>
        <taxon>Rhodococcus</taxon>
    </lineage>
</organism>